<feature type="transmembrane region" description="Helical" evidence="17">
    <location>
        <begin position="179"/>
        <end position="208"/>
    </location>
</feature>
<dbReference type="InterPro" id="IPR004837">
    <property type="entry name" value="NaCa_Exmemb"/>
</dbReference>
<evidence type="ECO:0000256" key="9">
    <source>
        <dbReference type="ARBA" id="ARBA00022837"/>
    </source>
</evidence>
<dbReference type="PANTHER" id="PTHR10846">
    <property type="entry name" value="SODIUM/POTASSIUM/CALCIUM EXCHANGER"/>
    <property type="match status" value="1"/>
</dbReference>
<proteinExistence type="inferred from homology"/>
<feature type="domain" description="Sodium/calcium exchanger membrane region" evidence="18">
    <location>
        <begin position="28"/>
        <end position="114"/>
    </location>
</feature>
<dbReference type="GO" id="GO:0006874">
    <property type="term" value="P:intracellular calcium ion homeostasis"/>
    <property type="evidence" value="ECO:0007669"/>
    <property type="project" value="TreeGrafter"/>
</dbReference>
<dbReference type="Gene3D" id="1.20.1420.30">
    <property type="entry name" value="NCX, central ion-binding region"/>
    <property type="match status" value="3"/>
</dbReference>
<evidence type="ECO:0000256" key="14">
    <source>
        <dbReference type="ARBA" id="ARBA00023065"/>
    </source>
</evidence>
<evidence type="ECO:0000256" key="2">
    <source>
        <dbReference type="ARBA" id="ARBA00005364"/>
    </source>
</evidence>
<feature type="transmembrane region" description="Helical" evidence="17">
    <location>
        <begin position="378"/>
        <end position="398"/>
    </location>
</feature>
<feature type="transmembrane region" description="Helical" evidence="17">
    <location>
        <begin position="146"/>
        <end position="167"/>
    </location>
</feature>
<keyword evidence="8" id="KW-0732">Signal</keyword>
<dbReference type="NCBIfam" id="TIGR00367">
    <property type="entry name" value="calcium/sodium antiporter"/>
    <property type="match status" value="1"/>
</dbReference>
<evidence type="ECO:0000256" key="6">
    <source>
        <dbReference type="ARBA" id="ARBA00022568"/>
    </source>
</evidence>
<dbReference type="GO" id="GO:0008273">
    <property type="term" value="F:calcium, potassium:sodium antiporter activity"/>
    <property type="evidence" value="ECO:0007669"/>
    <property type="project" value="TreeGrafter"/>
</dbReference>
<organism evidence="19 20">
    <name type="scientific">Glossina austeni</name>
    <name type="common">Savannah tsetse fly</name>
    <dbReference type="NCBI Taxonomy" id="7395"/>
    <lineage>
        <taxon>Eukaryota</taxon>
        <taxon>Metazoa</taxon>
        <taxon>Ecdysozoa</taxon>
        <taxon>Arthropoda</taxon>
        <taxon>Hexapoda</taxon>
        <taxon>Insecta</taxon>
        <taxon>Pterygota</taxon>
        <taxon>Neoptera</taxon>
        <taxon>Endopterygota</taxon>
        <taxon>Diptera</taxon>
        <taxon>Brachycera</taxon>
        <taxon>Muscomorpha</taxon>
        <taxon>Hippoboscoidea</taxon>
        <taxon>Glossinidae</taxon>
        <taxon>Glossina</taxon>
    </lineage>
</organism>
<feature type="transmembrane region" description="Helical" evidence="17">
    <location>
        <begin position="20"/>
        <end position="47"/>
    </location>
</feature>
<evidence type="ECO:0000256" key="5">
    <source>
        <dbReference type="ARBA" id="ARBA00022538"/>
    </source>
</evidence>
<evidence type="ECO:0000313" key="19">
    <source>
        <dbReference type="EnsemblMetazoa" id="GAUT045243-PA"/>
    </source>
</evidence>
<evidence type="ECO:0000256" key="3">
    <source>
        <dbReference type="ARBA" id="ARBA00022448"/>
    </source>
</evidence>
<evidence type="ECO:0000256" key="17">
    <source>
        <dbReference type="SAM" id="Phobius"/>
    </source>
</evidence>
<keyword evidence="9" id="KW-0106">Calcium</keyword>
<keyword evidence="5" id="KW-0633">Potassium transport</keyword>
<feature type="transmembrane region" description="Helical" evidence="17">
    <location>
        <begin position="612"/>
        <end position="630"/>
    </location>
</feature>
<reference evidence="19" key="1">
    <citation type="submission" date="2020-05" db="UniProtKB">
        <authorList>
            <consortium name="EnsemblMetazoa"/>
        </authorList>
    </citation>
    <scope>IDENTIFICATION</scope>
    <source>
        <strain evidence="19">TTRI</strain>
    </source>
</reference>
<feature type="transmembrane region" description="Helical" evidence="17">
    <location>
        <begin position="274"/>
        <end position="295"/>
    </location>
</feature>
<dbReference type="PANTHER" id="PTHR10846:SF73">
    <property type="entry name" value="SODIUM_CALCIUM EXCHANGER MEMBRANE REGION DOMAIN-CONTAINING PROTEIN"/>
    <property type="match status" value="1"/>
</dbReference>
<dbReference type="InterPro" id="IPR044880">
    <property type="entry name" value="NCX_ion-bd_dom_sf"/>
</dbReference>
<dbReference type="GO" id="GO:0005262">
    <property type="term" value="F:calcium channel activity"/>
    <property type="evidence" value="ECO:0007669"/>
    <property type="project" value="TreeGrafter"/>
</dbReference>
<keyword evidence="6" id="KW-0109">Calcium transport</keyword>
<keyword evidence="3" id="KW-0813">Transport</keyword>
<feature type="domain" description="Sodium/calcium exchanger membrane region" evidence="18">
    <location>
        <begin position="180"/>
        <end position="239"/>
    </location>
</feature>
<sequence>MLGIEEYPNWFTAPPPRWDFIFICFLVSAYLFLGLAVVCDGFCVPAVEKLRIQWHMSYDVAGATLMAGATSAPEFFIHLYATIITKSDMGIGTIVGSAVFNALAITGLCGLIAGSGEVFDLLDHETDEDEDDEPPFDFRRWPAEGGYGSILLWILSYPWECVLFLTIPNCKRKLTRRCALLSFLLSIAWIAILTYLLSWMITVIGFNIFVPDSVMGITFLAAGTSIPELIASYIVTRKAHLRRNLLTKDVKANQCTMAAILQFPEDGLSRPQRLHGWIIVHIILTVYGFWILAIVCDDYLIPCIQHICKGFTIDHDIIGATIMAAAVSTPELFINCVGTFVTKGDIGESTVVGSAIFNMLAVPACCGLFLGNSLKLDWWPITRDCLSYTMVVLTLLGIVVDGRIMWYESLCLVIGYFVYMLGKLSETFQVMYHHKSVAYKTRQFILGNRHHHHYQQVTEFTPLILKADMKGLNNGYSHYSLACEAHSCLNLAELGKDMPTELDSGATHWSCDKPSCFKYLMKWPIIFMLSLTIPKCHKHPRLKYITFLFSILWIGGISYLMAFTITIIGDTLGIPDAVMGLTILAIGMTIPEAVSSISVIKQGYGVMGLSNSLGSNTFSILLSLGLPWLVKSIFLPEIYSQHLVVLRSSALMYSCFILLISIFILYTTFLCNHFTLNSRTGFICLFMYALVIIAAILLELNIFFSVNLPACRH</sequence>
<evidence type="ECO:0000256" key="11">
    <source>
        <dbReference type="ARBA" id="ARBA00022958"/>
    </source>
</evidence>
<name>A0A1A9VRJ3_GLOAU</name>
<comment type="similarity">
    <text evidence="2">Belongs to the Ca(2+):cation antiporter (CaCA) (TC 2.A.19) family. SLC24A subfamily.</text>
</comment>
<dbReference type="VEuPathDB" id="VectorBase:GAUT045243"/>
<accession>A0A1A9VRJ3</accession>
<keyword evidence="20" id="KW-1185">Reference proteome</keyword>
<evidence type="ECO:0000259" key="18">
    <source>
        <dbReference type="Pfam" id="PF01699"/>
    </source>
</evidence>
<keyword evidence="10" id="KW-0769">Symport</keyword>
<dbReference type="FunFam" id="1.20.1420.30:FF:000009">
    <property type="entry name" value="sodium/potassium/calcium exchanger 5 isoform X2"/>
    <property type="match status" value="1"/>
</dbReference>
<dbReference type="EnsemblMetazoa" id="GAUT045243-RA">
    <property type="protein sequence ID" value="GAUT045243-PA"/>
    <property type="gene ID" value="GAUT045243"/>
</dbReference>
<feature type="transmembrane region" description="Helical" evidence="17">
    <location>
        <begin position="91"/>
        <end position="113"/>
    </location>
</feature>
<keyword evidence="14" id="KW-0406">Ion transport</keyword>
<dbReference type="GO" id="GO:0015293">
    <property type="term" value="F:symporter activity"/>
    <property type="evidence" value="ECO:0007669"/>
    <property type="project" value="UniProtKB-KW"/>
</dbReference>
<evidence type="ECO:0000256" key="16">
    <source>
        <dbReference type="ARBA" id="ARBA00023201"/>
    </source>
</evidence>
<protein>
    <recommendedName>
        <fullName evidence="18">Sodium/calcium exchanger membrane region domain-containing protein</fullName>
    </recommendedName>
</protein>
<feature type="transmembrane region" description="Helical" evidence="17">
    <location>
        <begin position="214"/>
        <end position="235"/>
    </location>
</feature>
<evidence type="ECO:0000313" key="20">
    <source>
        <dbReference type="Proteomes" id="UP000078200"/>
    </source>
</evidence>
<evidence type="ECO:0000256" key="8">
    <source>
        <dbReference type="ARBA" id="ARBA00022729"/>
    </source>
</evidence>
<keyword evidence="13" id="KW-0915">Sodium</keyword>
<evidence type="ECO:0000256" key="4">
    <source>
        <dbReference type="ARBA" id="ARBA00022449"/>
    </source>
</evidence>
<keyword evidence="12 17" id="KW-1133">Transmembrane helix</keyword>
<keyword evidence="16" id="KW-0739">Sodium transport</keyword>
<feature type="transmembrane region" description="Helical" evidence="17">
    <location>
        <begin position="351"/>
        <end position="371"/>
    </location>
</feature>
<dbReference type="InterPro" id="IPR004481">
    <property type="entry name" value="K/Na/Ca-exchanger"/>
</dbReference>
<dbReference type="AlphaFoldDB" id="A0A1A9VRJ3"/>
<evidence type="ECO:0000256" key="12">
    <source>
        <dbReference type="ARBA" id="ARBA00022989"/>
    </source>
</evidence>
<feature type="transmembrane region" description="Helical" evidence="17">
    <location>
        <begin position="650"/>
        <end position="670"/>
    </location>
</feature>
<keyword evidence="11" id="KW-0630">Potassium</keyword>
<feature type="transmembrane region" description="Helical" evidence="17">
    <location>
        <begin position="577"/>
        <end position="600"/>
    </location>
</feature>
<dbReference type="STRING" id="7395.A0A1A9VRJ3"/>
<feature type="transmembrane region" description="Helical" evidence="17">
    <location>
        <begin position="544"/>
        <end position="565"/>
    </location>
</feature>
<keyword evidence="4" id="KW-0050">Antiport</keyword>
<dbReference type="Proteomes" id="UP000078200">
    <property type="component" value="Unassembled WGS sequence"/>
</dbReference>
<dbReference type="GO" id="GO:0005886">
    <property type="term" value="C:plasma membrane"/>
    <property type="evidence" value="ECO:0007669"/>
    <property type="project" value="TreeGrafter"/>
</dbReference>
<keyword evidence="15 17" id="KW-0472">Membrane</keyword>
<evidence type="ECO:0000256" key="7">
    <source>
        <dbReference type="ARBA" id="ARBA00022692"/>
    </source>
</evidence>
<evidence type="ECO:0000256" key="15">
    <source>
        <dbReference type="ARBA" id="ARBA00023136"/>
    </source>
</evidence>
<feature type="domain" description="Sodium/calcium exchanger membrane region" evidence="18">
    <location>
        <begin position="282"/>
        <end position="421"/>
    </location>
</feature>
<keyword evidence="7 17" id="KW-0812">Transmembrane</keyword>
<evidence type="ECO:0000256" key="10">
    <source>
        <dbReference type="ARBA" id="ARBA00022847"/>
    </source>
</evidence>
<dbReference type="Pfam" id="PF01699">
    <property type="entry name" value="Na_Ca_ex"/>
    <property type="match status" value="4"/>
</dbReference>
<evidence type="ECO:0000256" key="13">
    <source>
        <dbReference type="ARBA" id="ARBA00023053"/>
    </source>
</evidence>
<comment type="subcellular location">
    <subcellularLocation>
        <location evidence="1">Membrane</location>
        <topology evidence="1">Multi-pass membrane protein</topology>
    </subcellularLocation>
</comment>
<feature type="domain" description="Sodium/calcium exchanger membrane region" evidence="18">
    <location>
        <begin position="544"/>
        <end position="696"/>
    </location>
</feature>
<feature type="transmembrane region" description="Helical" evidence="17">
    <location>
        <begin position="682"/>
        <end position="704"/>
    </location>
</feature>
<evidence type="ECO:0000256" key="1">
    <source>
        <dbReference type="ARBA" id="ARBA00004141"/>
    </source>
</evidence>